<reference evidence="1" key="1">
    <citation type="submission" date="2023-08" db="EMBL/GenBank/DDBJ databases">
        <title>Draft sequence of the Babesia gibsoni genome.</title>
        <authorList>
            <person name="Yamagishi J.Y."/>
            <person name="Xuan X.X."/>
        </authorList>
    </citation>
    <scope>NUCLEOTIDE SEQUENCE</scope>
    <source>
        <strain evidence="1">Azabu</strain>
    </source>
</reference>
<keyword evidence="2" id="KW-1185">Reference proteome</keyword>
<dbReference type="EMBL" id="JAVEPI010000004">
    <property type="protein sequence ID" value="KAK1442205.1"/>
    <property type="molecule type" value="Genomic_DNA"/>
</dbReference>
<protein>
    <recommendedName>
        <fullName evidence="3">RAP domain-containing protein</fullName>
    </recommendedName>
</protein>
<evidence type="ECO:0000313" key="1">
    <source>
        <dbReference type="EMBL" id="KAK1442205.1"/>
    </source>
</evidence>
<sequence>MRIPKGIGFTTTKLPVCGISQLTLQRKCNLPLILRGYASSSGLRGEYIERLYDHNARGFMLRLKTGVFEHDTDLQCMFANFQRYIPRLKGCEIVDILELLHSRTMREGDDGVDLVLLLLCEANQRMIDGKRHVFSLKEMHRLFSVLKHIKFNRPSYLITPQQHAVNPSLVSNKAIRTRFNIVTTNTTTSGGNSNAQSAETFENVANLEDIDSCQYQQDQGKGFPCLHEDADETNLRNLPLHHLFQENYKQVTVPVCEVNVGRAPPYMACRECVRNYGRMLDISGHDHLSLLIVLLGRSILKQSLAIRKKHENAVASYMILSSHLNSTVNSHLLGTIMAHYRTAFMRSRSMRNIAIAIQTAKKCKVCCNWLVSGLISRLSDVGNFEELCANESNTATLLVSLNQIITGIIVANHLPISQPRKKLGINIITYLVDHYEQVFLNEKLNQDIVNSTKGNLKLLVDYLSSKGVDISRLLLECDMEKLEAIVADGKVEYLKDFKTSDLHKQVASVLHTLGIDAKEEVYINPHFCDLVAKRTVVEIDGPYHFNTGLNQR</sequence>
<dbReference type="AlphaFoldDB" id="A0AAD8LGI8"/>
<dbReference type="Proteomes" id="UP001230268">
    <property type="component" value="Unassembled WGS sequence"/>
</dbReference>
<comment type="caution">
    <text evidence="1">The sequence shown here is derived from an EMBL/GenBank/DDBJ whole genome shotgun (WGS) entry which is preliminary data.</text>
</comment>
<evidence type="ECO:0008006" key="3">
    <source>
        <dbReference type="Google" id="ProtNLM"/>
    </source>
</evidence>
<proteinExistence type="predicted"/>
<evidence type="ECO:0000313" key="2">
    <source>
        <dbReference type="Proteomes" id="UP001230268"/>
    </source>
</evidence>
<accession>A0AAD8LGI8</accession>
<organism evidence="1 2">
    <name type="scientific">Babesia gibsoni</name>
    <dbReference type="NCBI Taxonomy" id="33632"/>
    <lineage>
        <taxon>Eukaryota</taxon>
        <taxon>Sar</taxon>
        <taxon>Alveolata</taxon>
        <taxon>Apicomplexa</taxon>
        <taxon>Aconoidasida</taxon>
        <taxon>Piroplasmida</taxon>
        <taxon>Babesiidae</taxon>
        <taxon>Babesia</taxon>
    </lineage>
</organism>
<name>A0AAD8LGI8_BABGI</name>
<gene>
    <name evidence="1" type="ORF">BgAZ_402350</name>
</gene>